<name>A0A286RDY4_9BACT</name>
<reference evidence="1 2" key="1">
    <citation type="journal article" name="Front. Microbiol.">
        <title>Sugar Metabolism of the First Thermophilic Planctomycete Thermogutta terrifontis: Comparative Genomic and Transcriptomic Approaches.</title>
        <authorList>
            <person name="Elcheninov A.G."/>
            <person name="Menzel P."/>
            <person name="Gudbergsdottir S.R."/>
            <person name="Slesarev A.I."/>
            <person name="Kadnikov V.V."/>
            <person name="Krogh A."/>
            <person name="Bonch-Osmolovskaya E.A."/>
            <person name="Peng X."/>
            <person name="Kublanov I.V."/>
        </authorList>
    </citation>
    <scope>NUCLEOTIDE SEQUENCE [LARGE SCALE GENOMIC DNA]</scope>
    <source>
        <strain evidence="1 2">R1</strain>
    </source>
</reference>
<evidence type="ECO:0000313" key="1">
    <source>
        <dbReference type="EMBL" id="ASV74175.1"/>
    </source>
</evidence>
<sequence>MGMTWPWHVLRTVSSRLDRPGSGVNNEANGCCGAVNYCAGATGIAARGC</sequence>
<proteinExistence type="predicted"/>
<dbReference type="AlphaFoldDB" id="A0A286RDY4"/>
<dbReference type="EMBL" id="CP018477">
    <property type="protein sequence ID" value="ASV74175.1"/>
    <property type="molecule type" value="Genomic_DNA"/>
</dbReference>
<organism evidence="1 2">
    <name type="scientific">Thermogutta terrifontis</name>
    <dbReference type="NCBI Taxonomy" id="1331910"/>
    <lineage>
        <taxon>Bacteria</taxon>
        <taxon>Pseudomonadati</taxon>
        <taxon>Planctomycetota</taxon>
        <taxon>Planctomycetia</taxon>
        <taxon>Pirellulales</taxon>
        <taxon>Thermoguttaceae</taxon>
        <taxon>Thermogutta</taxon>
    </lineage>
</organism>
<dbReference type="KEGG" id="ttf:THTE_1573"/>
<gene>
    <name evidence="1" type="ORF">THTE_1573</name>
</gene>
<evidence type="ECO:0000313" key="2">
    <source>
        <dbReference type="Proteomes" id="UP000215086"/>
    </source>
</evidence>
<protein>
    <submittedName>
        <fullName evidence="1">Uncharacterized protein</fullName>
    </submittedName>
</protein>
<accession>A0A286RDY4</accession>
<keyword evidence="2" id="KW-1185">Reference proteome</keyword>
<dbReference type="Proteomes" id="UP000215086">
    <property type="component" value="Chromosome"/>
</dbReference>